<dbReference type="GO" id="GO:0004497">
    <property type="term" value="F:monooxygenase activity"/>
    <property type="evidence" value="ECO:0007669"/>
    <property type="project" value="UniProtKB-KW"/>
</dbReference>
<name>A0A9P4LES2_9PLEO</name>
<comment type="similarity">
    <text evidence="3">Belongs to the cytochrome P450 family.</text>
</comment>
<evidence type="ECO:0000256" key="5">
    <source>
        <dbReference type="ARBA" id="ARBA00022723"/>
    </source>
</evidence>
<keyword evidence="8" id="KW-0503">Monooxygenase</keyword>
<evidence type="ECO:0000256" key="9">
    <source>
        <dbReference type="PIRSR" id="PIRSR602403-1"/>
    </source>
</evidence>
<evidence type="ECO:0000256" key="4">
    <source>
        <dbReference type="ARBA" id="ARBA00022617"/>
    </source>
</evidence>
<dbReference type="GO" id="GO:0016705">
    <property type="term" value="F:oxidoreductase activity, acting on paired donors, with incorporation or reduction of molecular oxygen"/>
    <property type="evidence" value="ECO:0007669"/>
    <property type="project" value="InterPro"/>
</dbReference>
<evidence type="ECO:0000256" key="6">
    <source>
        <dbReference type="ARBA" id="ARBA00023002"/>
    </source>
</evidence>
<comment type="caution">
    <text evidence="10">The sequence shown here is derived from an EMBL/GenBank/DDBJ whole genome shotgun (WGS) entry which is preliminary data.</text>
</comment>
<dbReference type="AlphaFoldDB" id="A0A9P4LES2"/>
<feature type="binding site" description="axial binding residue" evidence="9">
    <location>
        <position position="401"/>
    </location>
    <ligand>
        <name>heme</name>
        <dbReference type="ChEBI" id="CHEBI:30413"/>
    </ligand>
    <ligandPart>
        <name>Fe</name>
        <dbReference type="ChEBI" id="CHEBI:18248"/>
    </ligandPart>
</feature>
<dbReference type="PRINTS" id="PR00465">
    <property type="entry name" value="EP450IV"/>
</dbReference>
<comment type="cofactor">
    <cofactor evidence="1 9">
        <name>heme</name>
        <dbReference type="ChEBI" id="CHEBI:30413"/>
    </cofactor>
</comment>
<sequence>MPVLYCKANIPFIVPTLESGPTVVLPQQQIKAVYGLPEDVLGVHRVQDETMQLHWVFPDAHLLAERLQFNVIRNQLTQNIPKIIPRVAAEIDFGFSRSWGNDTGWKEVRVWTSTLRIVAGAANGVFCGPPLCRDIVFLDRMKDHAMTIFAGALVLNCFPKSLFPVFGPVLSLVSGFMEKRAMEKSMPVVEKRLVQTARWKSEPACEWAPPDDALQWIIDECYTSKNPDAQLHPKRVSQRLLFVNDVSMLTTAYTAQNFILDIFSTDPSLGYVDILRQECKNALSESNGKWSPEAVKKLRLVDSAIRESMRMNPFGTLTLPREVVHPGGIRVDNWDVCIPNHTRIALPTEAIHYDNSIYSDAHRYDPFRFAHLEDYESSQVKSTVTLDDSFLAFGVPGRWACPGRFFALLELKIFVANMLLDYEIGYLKKRPSPIYLLWARYPPDVRIWIRRRY</sequence>
<keyword evidence="7 9" id="KW-0408">Iron</keyword>
<keyword evidence="11" id="KW-1185">Reference proteome</keyword>
<evidence type="ECO:0000256" key="2">
    <source>
        <dbReference type="ARBA" id="ARBA00004685"/>
    </source>
</evidence>
<reference evidence="10" key="1">
    <citation type="submission" date="2020-01" db="EMBL/GenBank/DDBJ databases">
        <authorList>
            <consortium name="DOE Joint Genome Institute"/>
            <person name="Haridas S."/>
            <person name="Albert R."/>
            <person name="Binder M."/>
            <person name="Bloem J."/>
            <person name="Labutti K."/>
            <person name="Salamov A."/>
            <person name="Andreopoulos B."/>
            <person name="Baker S.E."/>
            <person name="Barry K."/>
            <person name="Bills G."/>
            <person name="Bluhm B.H."/>
            <person name="Cannon C."/>
            <person name="Castanera R."/>
            <person name="Culley D.E."/>
            <person name="Daum C."/>
            <person name="Ezra D."/>
            <person name="Gonzalez J.B."/>
            <person name="Henrissat B."/>
            <person name="Kuo A."/>
            <person name="Liang C."/>
            <person name="Lipzen A."/>
            <person name="Lutzoni F."/>
            <person name="Magnuson J."/>
            <person name="Mondo S."/>
            <person name="Nolan M."/>
            <person name="Ohm R."/>
            <person name="Pangilinan J."/>
            <person name="Park H.-J."/>
            <person name="Ramirez L."/>
            <person name="Alfaro M."/>
            <person name="Sun H."/>
            <person name="Tritt A."/>
            <person name="Yoshinaga Y."/>
            <person name="Zwiers L.-H."/>
            <person name="Turgeon B.G."/>
            <person name="Goodwin S.B."/>
            <person name="Spatafora J.W."/>
            <person name="Crous P.W."/>
            <person name="Grigoriev I.V."/>
        </authorList>
    </citation>
    <scope>NUCLEOTIDE SEQUENCE</scope>
    <source>
        <strain evidence="10">CBS 394.84</strain>
    </source>
</reference>
<keyword evidence="6" id="KW-0560">Oxidoreductase</keyword>
<dbReference type="InterPro" id="IPR002403">
    <property type="entry name" value="Cyt_P450_E_grp-IV"/>
</dbReference>
<dbReference type="OrthoDB" id="1844152at2759"/>
<dbReference type="Pfam" id="PF00067">
    <property type="entry name" value="p450"/>
    <property type="match status" value="1"/>
</dbReference>
<evidence type="ECO:0000256" key="7">
    <source>
        <dbReference type="ARBA" id="ARBA00023004"/>
    </source>
</evidence>
<dbReference type="SUPFAM" id="SSF48264">
    <property type="entry name" value="Cytochrome P450"/>
    <property type="match status" value="1"/>
</dbReference>
<keyword evidence="4 9" id="KW-0349">Heme</keyword>
<protein>
    <submittedName>
        <fullName evidence="10">Cytochrome P450</fullName>
    </submittedName>
</protein>
<organism evidence="10 11">
    <name type="scientific">Cucurbitaria berberidis CBS 394.84</name>
    <dbReference type="NCBI Taxonomy" id="1168544"/>
    <lineage>
        <taxon>Eukaryota</taxon>
        <taxon>Fungi</taxon>
        <taxon>Dikarya</taxon>
        <taxon>Ascomycota</taxon>
        <taxon>Pezizomycotina</taxon>
        <taxon>Dothideomycetes</taxon>
        <taxon>Pleosporomycetidae</taxon>
        <taxon>Pleosporales</taxon>
        <taxon>Pleosporineae</taxon>
        <taxon>Cucurbitariaceae</taxon>
        <taxon>Cucurbitaria</taxon>
    </lineage>
</organism>
<dbReference type="CDD" id="cd11041">
    <property type="entry name" value="CYP503A1-like"/>
    <property type="match status" value="1"/>
</dbReference>
<dbReference type="GeneID" id="63848866"/>
<keyword evidence="5 9" id="KW-0479">Metal-binding</keyword>
<dbReference type="GO" id="GO:0005506">
    <property type="term" value="F:iron ion binding"/>
    <property type="evidence" value="ECO:0007669"/>
    <property type="project" value="InterPro"/>
</dbReference>
<dbReference type="RefSeq" id="XP_040794796.1">
    <property type="nucleotide sequence ID" value="XM_040931614.1"/>
</dbReference>
<dbReference type="PANTHER" id="PTHR46206:SF1">
    <property type="entry name" value="P450, PUTATIVE (EUROFUNG)-RELATED"/>
    <property type="match status" value="1"/>
</dbReference>
<dbReference type="InterPro" id="IPR036396">
    <property type="entry name" value="Cyt_P450_sf"/>
</dbReference>
<evidence type="ECO:0000256" key="8">
    <source>
        <dbReference type="ARBA" id="ARBA00023033"/>
    </source>
</evidence>
<dbReference type="InterPro" id="IPR001128">
    <property type="entry name" value="Cyt_P450"/>
</dbReference>
<evidence type="ECO:0000313" key="11">
    <source>
        <dbReference type="Proteomes" id="UP000800039"/>
    </source>
</evidence>
<evidence type="ECO:0000256" key="3">
    <source>
        <dbReference type="ARBA" id="ARBA00010617"/>
    </source>
</evidence>
<dbReference type="EMBL" id="ML976614">
    <property type="protein sequence ID" value="KAF1852233.1"/>
    <property type="molecule type" value="Genomic_DNA"/>
</dbReference>
<accession>A0A9P4LES2</accession>
<evidence type="ECO:0000313" key="10">
    <source>
        <dbReference type="EMBL" id="KAF1852233.1"/>
    </source>
</evidence>
<dbReference type="GO" id="GO:0020037">
    <property type="term" value="F:heme binding"/>
    <property type="evidence" value="ECO:0007669"/>
    <property type="project" value="InterPro"/>
</dbReference>
<comment type="pathway">
    <text evidence="2">Mycotoxin biosynthesis.</text>
</comment>
<gene>
    <name evidence="10" type="ORF">K460DRAFT_352056</name>
</gene>
<dbReference type="Proteomes" id="UP000800039">
    <property type="component" value="Unassembled WGS sequence"/>
</dbReference>
<proteinExistence type="inferred from homology"/>
<dbReference type="Gene3D" id="1.10.630.10">
    <property type="entry name" value="Cytochrome P450"/>
    <property type="match status" value="1"/>
</dbReference>
<evidence type="ECO:0000256" key="1">
    <source>
        <dbReference type="ARBA" id="ARBA00001971"/>
    </source>
</evidence>
<dbReference type="PANTHER" id="PTHR46206">
    <property type="entry name" value="CYTOCHROME P450"/>
    <property type="match status" value="1"/>
</dbReference>